<feature type="transmembrane region" description="Helical" evidence="1">
    <location>
        <begin position="124"/>
        <end position="143"/>
    </location>
</feature>
<feature type="transmembrane region" description="Helical" evidence="1">
    <location>
        <begin position="95"/>
        <end position="118"/>
    </location>
</feature>
<keyword evidence="1" id="KW-1133">Transmembrane helix</keyword>
<dbReference type="OrthoDB" id="2626715at2"/>
<gene>
    <name evidence="2" type="ORF">CWS01_02315</name>
</gene>
<reference evidence="2 3" key="1">
    <citation type="journal article" date="2003" name="Int. J. Syst. Evol. Microbiol.">
        <title>Bacillus nealsonii sp. nov., isolated from a spacecraft-assembly facility, whose spores are gamma-radiation resistant.</title>
        <authorList>
            <person name="Venkateswaran K."/>
            <person name="Kempf M."/>
            <person name="Chen F."/>
            <person name="Satomi M."/>
            <person name="Nicholson W."/>
            <person name="Kern R."/>
        </authorList>
    </citation>
    <scope>NUCLEOTIDE SEQUENCE [LARGE SCALE GENOMIC DNA]</scope>
    <source>
        <strain evidence="2 3">FO-92</strain>
    </source>
</reference>
<dbReference type="AlphaFoldDB" id="A0A2N0Z767"/>
<sequence length="156" mass="18578">MEFTFFFLIVWLVASLFAVLKKNLTIADNTFVYLVILIFNTHYSWLLEGEWKLVEVTTHHLYFISYTLFWYITIPFVLLLFLNAISKRKSLFSKLLSACVSILFLLIMMAICNHYEIISYKNWNLAYDGIYFIVLHIIAVYICKTYRKLAYHEVTN</sequence>
<evidence type="ECO:0000313" key="2">
    <source>
        <dbReference type="EMBL" id="PKG25333.1"/>
    </source>
</evidence>
<dbReference type="EMBL" id="PISE01000004">
    <property type="protein sequence ID" value="PKG25333.1"/>
    <property type="molecule type" value="Genomic_DNA"/>
</dbReference>
<dbReference type="Proteomes" id="UP000233375">
    <property type="component" value="Unassembled WGS sequence"/>
</dbReference>
<keyword evidence="1" id="KW-0812">Transmembrane</keyword>
<dbReference type="RefSeq" id="WP_101175438.1">
    <property type="nucleotide sequence ID" value="NZ_PISE01000004.1"/>
</dbReference>
<name>A0A2N0Z767_9BACI</name>
<evidence type="ECO:0000256" key="1">
    <source>
        <dbReference type="SAM" id="Phobius"/>
    </source>
</evidence>
<feature type="transmembrane region" description="Helical" evidence="1">
    <location>
        <begin position="6"/>
        <end position="24"/>
    </location>
</feature>
<feature type="transmembrane region" description="Helical" evidence="1">
    <location>
        <begin position="31"/>
        <end position="47"/>
    </location>
</feature>
<protein>
    <submittedName>
        <fullName evidence="2">Uncharacterized protein</fullName>
    </submittedName>
</protein>
<evidence type="ECO:0000313" key="3">
    <source>
        <dbReference type="Proteomes" id="UP000233375"/>
    </source>
</evidence>
<accession>A0A2N0Z767</accession>
<comment type="caution">
    <text evidence="2">The sequence shown here is derived from an EMBL/GenBank/DDBJ whole genome shotgun (WGS) entry which is preliminary data.</text>
</comment>
<keyword evidence="3" id="KW-1185">Reference proteome</keyword>
<proteinExistence type="predicted"/>
<feature type="transmembrane region" description="Helical" evidence="1">
    <location>
        <begin position="59"/>
        <end position="83"/>
    </location>
</feature>
<keyword evidence="1" id="KW-0472">Membrane</keyword>
<organism evidence="2 3">
    <name type="scientific">Niallia nealsonii</name>
    <dbReference type="NCBI Taxonomy" id="115979"/>
    <lineage>
        <taxon>Bacteria</taxon>
        <taxon>Bacillati</taxon>
        <taxon>Bacillota</taxon>
        <taxon>Bacilli</taxon>
        <taxon>Bacillales</taxon>
        <taxon>Bacillaceae</taxon>
        <taxon>Niallia</taxon>
    </lineage>
</organism>